<comment type="subcellular location">
    <subcellularLocation>
        <location evidence="2">Cytoplasm</location>
    </subcellularLocation>
    <subcellularLocation>
        <location evidence="1">Endomembrane system</location>
    </subcellularLocation>
</comment>
<dbReference type="SUPFAM" id="SSF50044">
    <property type="entry name" value="SH3-domain"/>
    <property type="match status" value="1"/>
</dbReference>
<evidence type="ECO:0000256" key="3">
    <source>
        <dbReference type="ARBA" id="ARBA00022443"/>
    </source>
</evidence>
<evidence type="ECO:0000259" key="9">
    <source>
        <dbReference type="PROSITE" id="PS50002"/>
    </source>
</evidence>
<dbReference type="PROSITE" id="PS51021">
    <property type="entry name" value="BAR"/>
    <property type="match status" value="1"/>
</dbReference>
<dbReference type="PRINTS" id="PR00452">
    <property type="entry name" value="SH3DOMAIN"/>
</dbReference>
<dbReference type="FunFam" id="1.20.1270.60:FF:000013">
    <property type="entry name" value="Amphiphysin isoform 2"/>
    <property type="match status" value="1"/>
</dbReference>
<dbReference type="InterPro" id="IPR004148">
    <property type="entry name" value="BAR_dom"/>
</dbReference>
<sequence length="406" mass="46052">MVGDLKMATESKGTIFAKTVQKHAGRAKEKILQKVGKVDRTADEIFDDHVQNFTKQHMLAKKLQTEVNNYVKCIKEMRAASKSLYECIGEVYEPDWTGHDLLYLQTQTVDMLWQDLAHKVTDQVLIPLNTYQAHFPEMRKKIEKRNRKLVDYDSQRHSYQSLETMQKKRDQGKISKSKELVDEAKRTFGIINSELNDELPALHDSRILFYVTNLQTFFSAEQVFHSELAKVHSELETIIEKLSKENQRTVSTTRRISAANGASPVTPVTPNSTSSPIVSTPEAKGRSLREEFETPKEYEPVEVGAQVTNGGGSPSLATPAAKRNDELYDIPVGATTEDLPPGVLYRVRAAYKYDPEDEDELQLEIGDIVRVIEYEDPEEQEEGWLMGIKESTGQKGLFPANFTRPI</sequence>
<reference evidence="11" key="1">
    <citation type="submission" date="2023-07" db="EMBL/GenBank/DDBJ databases">
        <title>Chromosome-level genome assembly of Artemia franciscana.</title>
        <authorList>
            <person name="Jo E."/>
        </authorList>
    </citation>
    <scope>NUCLEOTIDE SEQUENCE</scope>
    <source>
        <tissue evidence="11">Whole body</tissue>
    </source>
</reference>
<dbReference type="GO" id="GO:0005737">
    <property type="term" value="C:cytoplasm"/>
    <property type="evidence" value="ECO:0007669"/>
    <property type="project" value="UniProtKB-SubCell"/>
</dbReference>
<keyword evidence="3 7" id="KW-0728">SH3 domain</keyword>
<evidence type="ECO:0000256" key="4">
    <source>
        <dbReference type="ARBA" id="ARBA00022490"/>
    </source>
</evidence>
<dbReference type="Pfam" id="PF14604">
    <property type="entry name" value="SH3_9"/>
    <property type="match status" value="1"/>
</dbReference>
<dbReference type="Proteomes" id="UP001187531">
    <property type="component" value="Unassembled WGS sequence"/>
</dbReference>
<dbReference type="PANTHER" id="PTHR46514:SF3">
    <property type="entry name" value="AMPHIPHYSIN"/>
    <property type="match status" value="1"/>
</dbReference>
<dbReference type="GO" id="GO:0005886">
    <property type="term" value="C:plasma membrane"/>
    <property type="evidence" value="ECO:0007669"/>
    <property type="project" value="TreeGrafter"/>
</dbReference>
<evidence type="ECO:0008006" key="13">
    <source>
        <dbReference type="Google" id="ProtNLM"/>
    </source>
</evidence>
<protein>
    <recommendedName>
        <fullName evidence="13">Endophilin-A</fullName>
    </recommendedName>
</protein>
<proteinExistence type="predicted"/>
<evidence type="ECO:0000256" key="2">
    <source>
        <dbReference type="ARBA" id="ARBA00004496"/>
    </source>
</evidence>
<comment type="caution">
    <text evidence="11">The sequence shown here is derived from an EMBL/GenBank/DDBJ whole genome shotgun (WGS) entry which is preliminary data.</text>
</comment>
<dbReference type="Gene3D" id="2.30.30.40">
    <property type="entry name" value="SH3 Domains"/>
    <property type="match status" value="1"/>
</dbReference>
<dbReference type="PRINTS" id="PR01251">
    <property type="entry name" value="AMPHIPHYSIN"/>
</dbReference>
<accession>A0AA88H7C8</accession>
<keyword evidence="6" id="KW-0472">Membrane</keyword>
<dbReference type="AlphaFoldDB" id="A0AA88H7C8"/>
<keyword evidence="4" id="KW-0963">Cytoplasm</keyword>
<dbReference type="PROSITE" id="PS50002">
    <property type="entry name" value="SH3"/>
    <property type="match status" value="1"/>
</dbReference>
<dbReference type="Gene3D" id="1.20.1270.60">
    <property type="entry name" value="Arfaptin homology (AH) domain/BAR domain"/>
    <property type="match status" value="1"/>
</dbReference>
<evidence type="ECO:0000256" key="1">
    <source>
        <dbReference type="ARBA" id="ARBA00004308"/>
    </source>
</evidence>
<organism evidence="11 12">
    <name type="scientific">Artemia franciscana</name>
    <name type="common">Brine shrimp</name>
    <name type="synonym">Artemia sanfranciscana</name>
    <dbReference type="NCBI Taxonomy" id="6661"/>
    <lineage>
        <taxon>Eukaryota</taxon>
        <taxon>Metazoa</taxon>
        <taxon>Ecdysozoa</taxon>
        <taxon>Arthropoda</taxon>
        <taxon>Crustacea</taxon>
        <taxon>Branchiopoda</taxon>
        <taxon>Anostraca</taxon>
        <taxon>Artemiidae</taxon>
        <taxon>Artemia</taxon>
    </lineage>
</organism>
<keyword evidence="5" id="KW-0175">Coiled coil</keyword>
<keyword evidence="12" id="KW-1185">Reference proteome</keyword>
<dbReference type="PANTHER" id="PTHR46514">
    <property type="entry name" value="AMPHIPHYSIN"/>
    <property type="match status" value="1"/>
</dbReference>
<feature type="domain" description="BAR" evidence="10">
    <location>
        <begin position="31"/>
        <end position="248"/>
    </location>
</feature>
<evidence type="ECO:0000256" key="6">
    <source>
        <dbReference type="ARBA" id="ARBA00023136"/>
    </source>
</evidence>
<feature type="compositionally biased region" description="Polar residues" evidence="8">
    <location>
        <begin position="266"/>
        <end position="278"/>
    </location>
</feature>
<name>A0AA88H7C8_ARTSF</name>
<dbReference type="GO" id="GO:0005543">
    <property type="term" value="F:phospholipid binding"/>
    <property type="evidence" value="ECO:0007669"/>
    <property type="project" value="TreeGrafter"/>
</dbReference>
<evidence type="ECO:0000313" key="12">
    <source>
        <dbReference type="Proteomes" id="UP001187531"/>
    </source>
</evidence>
<dbReference type="SMART" id="SM00721">
    <property type="entry name" value="BAR"/>
    <property type="match status" value="1"/>
</dbReference>
<evidence type="ECO:0000256" key="7">
    <source>
        <dbReference type="PROSITE-ProRule" id="PRU00192"/>
    </source>
</evidence>
<dbReference type="Pfam" id="PF03114">
    <property type="entry name" value="BAR"/>
    <property type="match status" value="1"/>
</dbReference>
<dbReference type="SMART" id="SM00326">
    <property type="entry name" value="SH3"/>
    <property type="match status" value="1"/>
</dbReference>
<dbReference type="FunFam" id="2.30.30.40:FF:000172">
    <property type="entry name" value="Amphiphysin, isoform B"/>
    <property type="match status" value="1"/>
</dbReference>
<dbReference type="InterPro" id="IPR001452">
    <property type="entry name" value="SH3_domain"/>
</dbReference>
<evidence type="ECO:0000313" key="11">
    <source>
        <dbReference type="EMBL" id="KAK2703445.1"/>
    </source>
</evidence>
<dbReference type="EMBL" id="JAVRJZ010000091">
    <property type="protein sequence ID" value="KAK2703445.1"/>
    <property type="molecule type" value="Genomic_DNA"/>
</dbReference>
<evidence type="ECO:0000259" key="10">
    <source>
        <dbReference type="PROSITE" id="PS51021"/>
    </source>
</evidence>
<dbReference type="GO" id="GO:0012505">
    <property type="term" value="C:endomembrane system"/>
    <property type="evidence" value="ECO:0007669"/>
    <property type="project" value="UniProtKB-SubCell"/>
</dbReference>
<evidence type="ECO:0000256" key="8">
    <source>
        <dbReference type="SAM" id="MobiDB-lite"/>
    </source>
</evidence>
<dbReference type="InterPro" id="IPR003005">
    <property type="entry name" value="Amphiphysin"/>
</dbReference>
<evidence type="ECO:0000256" key="5">
    <source>
        <dbReference type="ARBA" id="ARBA00023054"/>
    </source>
</evidence>
<feature type="domain" description="SH3" evidence="9">
    <location>
        <begin position="342"/>
        <end position="406"/>
    </location>
</feature>
<dbReference type="InterPro" id="IPR027267">
    <property type="entry name" value="AH/BAR_dom_sf"/>
</dbReference>
<dbReference type="SUPFAM" id="SSF103657">
    <property type="entry name" value="BAR/IMD domain-like"/>
    <property type="match status" value="1"/>
</dbReference>
<feature type="region of interest" description="Disordered" evidence="8">
    <location>
        <begin position="250"/>
        <end position="286"/>
    </location>
</feature>
<gene>
    <name evidence="11" type="ORF">QYM36_018088</name>
</gene>
<dbReference type="InterPro" id="IPR036028">
    <property type="entry name" value="SH3-like_dom_sf"/>
</dbReference>